<dbReference type="Proteomes" id="UP000298252">
    <property type="component" value="Unassembled WGS sequence"/>
</dbReference>
<dbReference type="Gene3D" id="3.90.226.10">
    <property type="entry name" value="2-enoyl-CoA Hydratase, Chain A, domain 1"/>
    <property type="match status" value="1"/>
</dbReference>
<dbReference type="PANTHER" id="PTHR43459:SF1">
    <property type="entry name" value="EG:BACN32G11.4 PROTEIN"/>
    <property type="match status" value="1"/>
</dbReference>
<gene>
    <name evidence="4" type="ORF">E3O21_17090</name>
    <name evidence="3" type="ORF">SAMN05216368_11531</name>
</gene>
<dbReference type="SUPFAM" id="SSF52096">
    <property type="entry name" value="ClpP/crotonase"/>
    <property type="match status" value="1"/>
</dbReference>
<dbReference type="InterPro" id="IPR001753">
    <property type="entry name" value="Enoyl-CoA_hydra/iso"/>
</dbReference>
<comment type="similarity">
    <text evidence="1 2">Belongs to the enoyl-CoA hydratase/isomerase family.</text>
</comment>
<dbReference type="InterPro" id="IPR018376">
    <property type="entry name" value="Enoyl-CoA_hyd/isom_CS"/>
</dbReference>
<dbReference type="Pfam" id="PF00378">
    <property type="entry name" value="ECH_1"/>
    <property type="match status" value="1"/>
</dbReference>
<dbReference type="GO" id="GO:0016853">
    <property type="term" value="F:isomerase activity"/>
    <property type="evidence" value="ECO:0007669"/>
    <property type="project" value="UniProtKB-KW"/>
</dbReference>
<accession>A0A4R8UWN0</accession>
<dbReference type="PANTHER" id="PTHR43459">
    <property type="entry name" value="ENOYL-COA HYDRATASE"/>
    <property type="match status" value="1"/>
</dbReference>
<dbReference type="Proteomes" id="UP000199639">
    <property type="component" value="Unassembled WGS sequence"/>
</dbReference>
<evidence type="ECO:0000256" key="2">
    <source>
        <dbReference type="RuleBase" id="RU003707"/>
    </source>
</evidence>
<keyword evidence="3" id="KW-0413">Isomerase</keyword>
<dbReference type="InterPro" id="IPR029045">
    <property type="entry name" value="ClpP/crotonase-like_dom_sf"/>
</dbReference>
<evidence type="ECO:0000313" key="3">
    <source>
        <dbReference type="EMBL" id="SDO32629.1"/>
    </source>
</evidence>
<dbReference type="STRING" id="1424659.SAMN05216368_11531"/>
<dbReference type="AlphaFoldDB" id="A0A4R8UWN0"/>
<dbReference type="InterPro" id="IPR014748">
    <property type="entry name" value="Enoyl-CoA_hydra_C"/>
</dbReference>
<proteinExistence type="inferred from homology"/>
<evidence type="ECO:0000313" key="4">
    <source>
        <dbReference type="EMBL" id="TFB73615.1"/>
    </source>
</evidence>
<dbReference type="PROSITE" id="PS00166">
    <property type="entry name" value="ENOYL_COA_HYDRATASE"/>
    <property type="match status" value="1"/>
</dbReference>
<organism evidence="3 5">
    <name type="scientific">Cryobacterium flavum</name>
    <dbReference type="NCBI Taxonomy" id="1424659"/>
    <lineage>
        <taxon>Bacteria</taxon>
        <taxon>Bacillati</taxon>
        <taxon>Actinomycetota</taxon>
        <taxon>Actinomycetes</taxon>
        <taxon>Micrococcales</taxon>
        <taxon>Microbacteriaceae</taxon>
        <taxon>Cryobacterium</taxon>
    </lineage>
</organism>
<keyword evidence="6" id="KW-1185">Reference proteome</keyword>
<evidence type="ECO:0000313" key="5">
    <source>
        <dbReference type="Proteomes" id="UP000199639"/>
    </source>
</evidence>
<dbReference type="Gene3D" id="1.10.12.10">
    <property type="entry name" value="Lyase 2-enoyl-coa Hydratase, Chain A, domain 2"/>
    <property type="match status" value="1"/>
</dbReference>
<reference evidence="3 5" key="1">
    <citation type="submission" date="2016-10" db="EMBL/GenBank/DDBJ databases">
        <authorList>
            <person name="Varghese N."/>
            <person name="Submissions S."/>
        </authorList>
    </citation>
    <scope>NUCLEOTIDE SEQUENCE [LARGE SCALE GENOMIC DNA]</scope>
    <source>
        <strain evidence="3 5">CGMCC 1.11215</strain>
    </source>
</reference>
<dbReference type="EMBL" id="SOFD01000040">
    <property type="protein sequence ID" value="TFB73615.1"/>
    <property type="molecule type" value="Genomic_DNA"/>
</dbReference>
<evidence type="ECO:0000256" key="1">
    <source>
        <dbReference type="ARBA" id="ARBA00005254"/>
    </source>
</evidence>
<dbReference type="RefSeq" id="WP_092341904.1">
    <property type="nucleotide sequence ID" value="NZ_FNIB01000015.1"/>
</dbReference>
<name>A0A4R8UWN0_9MICO</name>
<reference evidence="4 6" key="2">
    <citation type="submission" date="2019-03" db="EMBL/GenBank/DDBJ databases">
        <title>Genomics of glacier-inhabiting Cryobacterium strains.</title>
        <authorList>
            <person name="Liu Q."/>
            <person name="Xin Y.-H."/>
        </authorList>
    </citation>
    <scope>NUCLEOTIDE SEQUENCE [LARGE SCALE GENOMIC DNA]</scope>
    <source>
        <strain evidence="4 6">Hh8</strain>
    </source>
</reference>
<evidence type="ECO:0000313" key="6">
    <source>
        <dbReference type="Proteomes" id="UP000298252"/>
    </source>
</evidence>
<sequence>MVSSANNGVRIEDHDGITHLVLDRPEAGNALDLATSYQLRDAVAELSARDDLRVLVFRAEGKRFCVGGDLVRFQQAAPDANLCYTVAVPLHDAIRGIEALPVPVIAKVHGSVGGGGVGVVLAADIIVMAESAVYRMGYTGSGLSPDTGVSWELPHRSGMAAAMDMILTNRRVSAVEAVSRGLASRAVPDAQLDEEIDSIVASLLVVPKQTLAETKRLVRTAYGVSLEQHLDDEAHTIGRIGDTRDARETIDAFLEKRRPVFAYNR</sequence>
<dbReference type="EMBL" id="FNIB01000015">
    <property type="protein sequence ID" value="SDO32629.1"/>
    <property type="molecule type" value="Genomic_DNA"/>
</dbReference>
<protein>
    <submittedName>
        <fullName evidence="3">2-(1,2-epoxy-1,2-dihydrophenyl)acetyl-CoA isomerase</fullName>
    </submittedName>
</protein>
<dbReference type="CDD" id="cd06558">
    <property type="entry name" value="crotonase-like"/>
    <property type="match status" value="1"/>
</dbReference>